<feature type="transmembrane region" description="Helical" evidence="3">
    <location>
        <begin position="394"/>
        <end position="413"/>
    </location>
</feature>
<protein>
    <submittedName>
        <fullName evidence="5">Membrane protein</fullName>
    </submittedName>
</protein>
<feature type="transmembrane region" description="Helical" evidence="3">
    <location>
        <begin position="274"/>
        <end position="302"/>
    </location>
</feature>
<feature type="transmembrane region" description="Helical" evidence="3">
    <location>
        <begin position="244"/>
        <end position="262"/>
    </location>
</feature>
<feature type="region of interest" description="Disordered" evidence="2">
    <location>
        <begin position="474"/>
        <end position="497"/>
    </location>
</feature>
<name>A0A918WLP3_9BACT</name>
<feature type="transmembrane region" description="Helical" evidence="3">
    <location>
        <begin position="176"/>
        <end position="198"/>
    </location>
</feature>
<dbReference type="GO" id="GO:0020037">
    <property type="term" value="F:heme binding"/>
    <property type="evidence" value="ECO:0007669"/>
    <property type="project" value="InterPro"/>
</dbReference>
<evidence type="ECO:0000256" key="2">
    <source>
        <dbReference type="SAM" id="MobiDB-lite"/>
    </source>
</evidence>
<feature type="domain" description="Cytochrome oxidase subunit I profile" evidence="4">
    <location>
        <begin position="26"/>
        <end position="461"/>
    </location>
</feature>
<keyword evidence="3" id="KW-1133">Transmembrane helix</keyword>
<feature type="transmembrane region" description="Helical" evidence="3">
    <location>
        <begin position="106"/>
        <end position="130"/>
    </location>
</feature>
<dbReference type="RefSeq" id="WP_189570727.1">
    <property type="nucleotide sequence ID" value="NZ_BMXI01000011.1"/>
</dbReference>
<keyword evidence="3" id="KW-0812">Transmembrane</keyword>
<dbReference type="GO" id="GO:0004129">
    <property type="term" value="F:cytochrome-c oxidase activity"/>
    <property type="evidence" value="ECO:0007669"/>
    <property type="project" value="InterPro"/>
</dbReference>
<keyword evidence="1" id="KW-0249">Electron transport</keyword>
<evidence type="ECO:0000313" key="6">
    <source>
        <dbReference type="Proteomes" id="UP000644507"/>
    </source>
</evidence>
<evidence type="ECO:0000313" key="5">
    <source>
        <dbReference type="EMBL" id="GHC58419.1"/>
    </source>
</evidence>
<gene>
    <name evidence="5" type="ORF">GCM10007100_26760</name>
</gene>
<dbReference type="InterPro" id="IPR000883">
    <property type="entry name" value="Cyt_C_Oxase_1"/>
</dbReference>
<feature type="transmembrane region" description="Helical" evidence="3">
    <location>
        <begin position="433"/>
        <end position="458"/>
    </location>
</feature>
<reference evidence="5" key="1">
    <citation type="journal article" date="2014" name="Int. J. Syst. Evol. Microbiol.">
        <title>Complete genome sequence of Corynebacterium casei LMG S-19264T (=DSM 44701T), isolated from a smear-ripened cheese.</title>
        <authorList>
            <consortium name="US DOE Joint Genome Institute (JGI-PGF)"/>
            <person name="Walter F."/>
            <person name="Albersmeier A."/>
            <person name="Kalinowski J."/>
            <person name="Ruckert C."/>
        </authorList>
    </citation>
    <scope>NUCLEOTIDE SEQUENCE</scope>
    <source>
        <strain evidence="5">KCTC 12988</strain>
    </source>
</reference>
<evidence type="ECO:0000256" key="3">
    <source>
        <dbReference type="SAM" id="Phobius"/>
    </source>
</evidence>
<dbReference type="InterPro" id="IPR036927">
    <property type="entry name" value="Cyt_c_oxase-like_su1_sf"/>
</dbReference>
<keyword evidence="3" id="KW-0472">Membrane</keyword>
<keyword evidence="1" id="KW-0813">Transport</keyword>
<accession>A0A918WLP3</accession>
<dbReference type="EMBL" id="BMXI01000011">
    <property type="protein sequence ID" value="GHC58419.1"/>
    <property type="molecule type" value="Genomic_DNA"/>
</dbReference>
<dbReference type="InterPro" id="IPR023616">
    <property type="entry name" value="Cyt_c_oxase-like_su1_dom"/>
</dbReference>
<proteinExistence type="predicted"/>
<feature type="transmembrane region" description="Helical" evidence="3">
    <location>
        <begin position="76"/>
        <end position="94"/>
    </location>
</feature>
<dbReference type="AlphaFoldDB" id="A0A918WLP3"/>
<dbReference type="GO" id="GO:0016020">
    <property type="term" value="C:membrane"/>
    <property type="evidence" value="ECO:0007669"/>
    <property type="project" value="InterPro"/>
</dbReference>
<dbReference type="Gene3D" id="1.20.210.10">
    <property type="entry name" value="Cytochrome c oxidase-like, subunit I domain"/>
    <property type="match status" value="1"/>
</dbReference>
<organism evidence="5 6">
    <name type="scientific">Roseibacillus persicicus</name>
    <dbReference type="NCBI Taxonomy" id="454148"/>
    <lineage>
        <taxon>Bacteria</taxon>
        <taxon>Pseudomonadati</taxon>
        <taxon>Verrucomicrobiota</taxon>
        <taxon>Verrucomicrobiia</taxon>
        <taxon>Verrucomicrobiales</taxon>
        <taxon>Verrucomicrobiaceae</taxon>
        <taxon>Roseibacillus</taxon>
    </lineage>
</organism>
<evidence type="ECO:0000259" key="4">
    <source>
        <dbReference type="PROSITE" id="PS50855"/>
    </source>
</evidence>
<dbReference type="GO" id="GO:0009060">
    <property type="term" value="P:aerobic respiration"/>
    <property type="evidence" value="ECO:0007669"/>
    <property type="project" value="InterPro"/>
</dbReference>
<reference evidence="5" key="2">
    <citation type="submission" date="2020-09" db="EMBL/GenBank/DDBJ databases">
        <authorList>
            <person name="Sun Q."/>
            <person name="Kim S."/>
        </authorList>
    </citation>
    <scope>NUCLEOTIDE SEQUENCE</scope>
    <source>
        <strain evidence="5">KCTC 12988</strain>
    </source>
</reference>
<keyword evidence="6" id="KW-1185">Reference proteome</keyword>
<dbReference type="PROSITE" id="PS50855">
    <property type="entry name" value="COX1"/>
    <property type="match status" value="1"/>
</dbReference>
<dbReference type="SUPFAM" id="SSF81442">
    <property type="entry name" value="Cytochrome c oxidase subunit I-like"/>
    <property type="match status" value="1"/>
</dbReference>
<evidence type="ECO:0000256" key="1">
    <source>
        <dbReference type="ARBA" id="ARBA00022660"/>
    </source>
</evidence>
<feature type="transmembrane region" description="Helical" evidence="3">
    <location>
        <begin position="355"/>
        <end position="374"/>
    </location>
</feature>
<sequence>MSATVQNSDPKDAKLRADIDRSLRHPVMFFFTSGALWLLVAVLLGFASSFKSHSPDFLGDAAWATTGRLSLAHQNILIYGWACQAAFGAIIWLMARLCRKESKNSILILVAGHVWNLAITFGLFGILLGGSTGVTWMAFPTAVWPVLLISYILIAIWSAIQFQVREGGHIFVSQWYLLAAIIAFPWVFFSSHVFVFVLDGHPLMKAAVSEWYRAGLVFLFLAPVAISAAYYLAPKVTGRPVHSYHLAMFGFWSLMAIAPWAGFQKLAGAPIPRFLPYIGAAATILFLIPALAVAVNILRTILQDETSASRNSPSLRFTMGGMAGMLILGVLGLFLNTSGTLAMTQFSLTGYGMDILAIYGFFSMCAFGLIYFVVPRVTRREWLSKRFITSHFFLSLYGVAAVVLFSIMGGLFQGQAQNDSNAPWADAASFGRAYAVGTTLAWLFIAFANTIFLSHLLLMWARLGRRSTHPTLLDSGHHASSPHGPEGDIDELQAAKA</sequence>
<feature type="transmembrane region" description="Helical" evidence="3">
    <location>
        <begin position="27"/>
        <end position="47"/>
    </location>
</feature>
<feature type="transmembrane region" description="Helical" evidence="3">
    <location>
        <begin position="210"/>
        <end position="232"/>
    </location>
</feature>
<dbReference type="Pfam" id="PF00115">
    <property type="entry name" value="COX1"/>
    <property type="match status" value="1"/>
</dbReference>
<keyword evidence="1" id="KW-0679">Respiratory chain</keyword>
<comment type="caution">
    <text evidence="5">The sequence shown here is derived from an EMBL/GenBank/DDBJ whole genome shotgun (WGS) entry which is preliminary data.</text>
</comment>
<feature type="transmembrane region" description="Helical" evidence="3">
    <location>
        <begin position="314"/>
        <end position="335"/>
    </location>
</feature>
<feature type="transmembrane region" description="Helical" evidence="3">
    <location>
        <begin position="142"/>
        <end position="164"/>
    </location>
</feature>
<dbReference type="Proteomes" id="UP000644507">
    <property type="component" value="Unassembled WGS sequence"/>
</dbReference>